<dbReference type="Proteomes" id="UP000295724">
    <property type="component" value="Unassembled WGS sequence"/>
</dbReference>
<dbReference type="Gene3D" id="3.30.1300.30">
    <property type="entry name" value="GSPII I/J protein-like"/>
    <property type="match status" value="1"/>
</dbReference>
<keyword evidence="8" id="KW-1133">Transmembrane helix</keyword>
<dbReference type="GO" id="GO:0005886">
    <property type="term" value="C:plasma membrane"/>
    <property type="evidence" value="ECO:0007669"/>
    <property type="project" value="UniProtKB-SubCell"/>
</dbReference>
<evidence type="ECO:0000256" key="3">
    <source>
        <dbReference type="ARBA" id="ARBA00022448"/>
    </source>
</evidence>
<evidence type="ECO:0000256" key="1">
    <source>
        <dbReference type="ARBA" id="ARBA00004533"/>
    </source>
</evidence>
<evidence type="ECO:0000313" key="13">
    <source>
        <dbReference type="Proteomes" id="UP000295724"/>
    </source>
</evidence>
<comment type="subcellular location">
    <subcellularLocation>
        <location evidence="1 10">Cell inner membrane</location>
    </subcellularLocation>
</comment>
<comment type="similarity">
    <text evidence="2 10">Belongs to the GSP K family.</text>
</comment>
<keyword evidence="9 10" id="KW-0472">Membrane</keyword>
<dbReference type="EMBL" id="SNZB01000004">
    <property type="protein sequence ID" value="TDR19516.1"/>
    <property type="molecule type" value="Genomic_DNA"/>
</dbReference>
<dbReference type="SUPFAM" id="SSF54523">
    <property type="entry name" value="Pili subunits"/>
    <property type="match status" value="1"/>
</dbReference>
<evidence type="ECO:0000256" key="8">
    <source>
        <dbReference type="ARBA" id="ARBA00022989"/>
    </source>
</evidence>
<dbReference type="Gene3D" id="1.10.40.60">
    <property type="entry name" value="EpsJ-like"/>
    <property type="match status" value="2"/>
</dbReference>
<keyword evidence="6" id="KW-0812">Transmembrane</keyword>
<feature type="domain" description="T2SS protein K first SAM-like" evidence="11">
    <location>
        <begin position="109"/>
        <end position="209"/>
    </location>
</feature>
<dbReference type="PANTHER" id="PTHR38831:SF1">
    <property type="entry name" value="TYPE II SECRETION SYSTEM PROTEIN K-RELATED"/>
    <property type="match status" value="1"/>
</dbReference>
<reference evidence="12 13" key="1">
    <citation type="submission" date="2019-03" db="EMBL/GenBank/DDBJ databases">
        <title>Genomic Encyclopedia of Type Strains, Phase IV (KMG-IV): sequencing the most valuable type-strain genomes for metagenomic binning, comparative biology and taxonomic classification.</title>
        <authorList>
            <person name="Goeker M."/>
        </authorList>
    </citation>
    <scope>NUCLEOTIDE SEQUENCE [LARGE SCALE GENOMIC DNA]</scope>
    <source>
        <strain evidence="12 13">DSM 25488</strain>
    </source>
</reference>
<comment type="caution">
    <text evidence="12">The sequence shown here is derived from an EMBL/GenBank/DDBJ whole genome shotgun (WGS) entry which is preliminary data.</text>
</comment>
<dbReference type="InterPro" id="IPR005628">
    <property type="entry name" value="GspK"/>
</dbReference>
<dbReference type="PANTHER" id="PTHR38831">
    <property type="entry name" value="TYPE II SECRETION SYSTEM PROTEIN K"/>
    <property type="match status" value="1"/>
</dbReference>
<evidence type="ECO:0000259" key="11">
    <source>
        <dbReference type="Pfam" id="PF21687"/>
    </source>
</evidence>
<evidence type="ECO:0000256" key="6">
    <source>
        <dbReference type="ARBA" id="ARBA00022692"/>
    </source>
</evidence>
<dbReference type="OrthoDB" id="9788973at2"/>
<evidence type="ECO:0000256" key="4">
    <source>
        <dbReference type="ARBA" id="ARBA00022475"/>
    </source>
</evidence>
<evidence type="ECO:0000256" key="7">
    <source>
        <dbReference type="ARBA" id="ARBA00022927"/>
    </source>
</evidence>
<sequence length="330" mass="37221">MAIHMVIRNKNQGMAMLMALVMLAIASSLAAYIWYDSQLSLARIHNLKQAYQAKHYSQGMMLWASDILREDYAQDETQHDSLSDPWLQGIQGMVVEDAILSGSLNGMNSRFNVNNLVVNGEVSELHLTYLRRLLSTLELDLGIAEKMIDWIDADQIPMADGAEDFIYLAKSPSYQTGSKYFQHVGELALLDGLSPSDYRRLLPYVTTLPIRGNQPTKMNVNTISPPLIKSLSLNINNEMAVRLNQNNQANFTSMNDFFQHNSIRYVVTNTEERNNIEMLAGVQTLDLQASSTIQMEGQVHQMYALMRRQNNGSARVLVRSMAPFIPTDLL</sequence>
<evidence type="ECO:0000256" key="10">
    <source>
        <dbReference type="PIRNR" id="PIRNR002786"/>
    </source>
</evidence>
<dbReference type="GO" id="GO:0009306">
    <property type="term" value="P:protein secretion"/>
    <property type="evidence" value="ECO:0007669"/>
    <property type="project" value="InterPro"/>
</dbReference>
<dbReference type="SUPFAM" id="SSF158544">
    <property type="entry name" value="GspK insert domain-like"/>
    <property type="match status" value="1"/>
</dbReference>
<dbReference type="AlphaFoldDB" id="A0A4R6XJ38"/>
<proteinExistence type="inferred from homology"/>
<accession>A0A4R6XJ38</accession>
<evidence type="ECO:0000256" key="9">
    <source>
        <dbReference type="ARBA" id="ARBA00023136"/>
    </source>
</evidence>
<evidence type="ECO:0000256" key="5">
    <source>
        <dbReference type="ARBA" id="ARBA00022519"/>
    </source>
</evidence>
<keyword evidence="4 10" id="KW-1003">Cell membrane</keyword>
<dbReference type="InterPro" id="IPR045584">
    <property type="entry name" value="Pilin-like"/>
</dbReference>
<keyword evidence="7" id="KW-0653">Protein transport</keyword>
<dbReference type="InterPro" id="IPR038072">
    <property type="entry name" value="GspK_central_sf"/>
</dbReference>
<keyword evidence="5 10" id="KW-0997">Cell inner membrane</keyword>
<organism evidence="12 13">
    <name type="scientific">Marinicella litoralis</name>
    <dbReference type="NCBI Taxonomy" id="644220"/>
    <lineage>
        <taxon>Bacteria</taxon>
        <taxon>Pseudomonadati</taxon>
        <taxon>Pseudomonadota</taxon>
        <taxon>Gammaproteobacteria</taxon>
        <taxon>Lysobacterales</taxon>
        <taxon>Marinicellaceae</taxon>
        <taxon>Marinicella</taxon>
    </lineage>
</organism>
<dbReference type="PIRSF" id="PIRSF002786">
    <property type="entry name" value="XcpX"/>
    <property type="match status" value="1"/>
</dbReference>
<keyword evidence="3 10" id="KW-0813">Transport</keyword>
<evidence type="ECO:0000256" key="2">
    <source>
        <dbReference type="ARBA" id="ARBA00007246"/>
    </source>
</evidence>
<dbReference type="RefSeq" id="WP_099019848.1">
    <property type="nucleotide sequence ID" value="NZ_NIHB01000004.1"/>
</dbReference>
<protein>
    <recommendedName>
        <fullName evidence="10">Type II secretion system protein K</fullName>
    </recommendedName>
</protein>
<dbReference type="NCBIfam" id="NF037980">
    <property type="entry name" value="T2SS_GspK"/>
    <property type="match status" value="1"/>
</dbReference>
<gene>
    <name evidence="12" type="ORF">C8D91_2072</name>
</gene>
<dbReference type="InterPro" id="IPR049031">
    <property type="entry name" value="T2SSK_SAM-like_1st"/>
</dbReference>
<name>A0A4R6XJ38_9GAMM</name>
<keyword evidence="13" id="KW-1185">Reference proteome</keyword>
<evidence type="ECO:0000313" key="12">
    <source>
        <dbReference type="EMBL" id="TDR19516.1"/>
    </source>
</evidence>
<dbReference type="Pfam" id="PF21687">
    <property type="entry name" value="T2SSK_1st"/>
    <property type="match status" value="1"/>
</dbReference>